<evidence type="ECO:0000256" key="1">
    <source>
        <dbReference type="ARBA" id="ARBA00023125"/>
    </source>
</evidence>
<dbReference type="PANTHER" id="PTHR30055:SF235">
    <property type="entry name" value="TRANSCRIPTIONAL REGULATORY PROTEIN"/>
    <property type="match status" value="1"/>
</dbReference>
<evidence type="ECO:0000259" key="4">
    <source>
        <dbReference type="PROSITE" id="PS50977"/>
    </source>
</evidence>
<proteinExistence type="predicted"/>
<feature type="region of interest" description="Disordered" evidence="3">
    <location>
        <begin position="1"/>
        <end position="21"/>
    </location>
</feature>
<reference evidence="5 6" key="1">
    <citation type="submission" date="2023-03" db="EMBL/GenBank/DDBJ databases">
        <title>Isolation and description of six Streptomyces strains from soil environments, able to metabolize different microbial glucans.</title>
        <authorList>
            <person name="Widen T."/>
            <person name="Larsbrink J."/>
        </authorList>
    </citation>
    <scope>NUCLEOTIDE SEQUENCE [LARGE SCALE GENOMIC DNA]</scope>
    <source>
        <strain evidence="5 6">Alt2</strain>
    </source>
</reference>
<dbReference type="Pfam" id="PF00440">
    <property type="entry name" value="TetR_N"/>
    <property type="match status" value="1"/>
</dbReference>
<dbReference type="SUPFAM" id="SSF48498">
    <property type="entry name" value="Tetracyclin repressor-like, C-terminal domain"/>
    <property type="match status" value="1"/>
</dbReference>
<gene>
    <name evidence="5" type="ORF">P8A19_10080</name>
</gene>
<evidence type="ECO:0000256" key="2">
    <source>
        <dbReference type="PROSITE-ProRule" id="PRU00335"/>
    </source>
</evidence>
<evidence type="ECO:0000256" key="3">
    <source>
        <dbReference type="SAM" id="MobiDB-lite"/>
    </source>
</evidence>
<keyword evidence="6" id="KW-1185">Reference proteome</keyword>
<dbReference type="Pfam" id="PF17920">
    <property type="entry name" value="TetR_C_16"/>
    <property type="match status" value="1"/>
</dbReference>
<dbReference type="PANTHER" id="PTHR30055">
    <property type="entry name" value="HTH-TYPE TRANSCRIPTIONAL REGULATOR RUTR"/>
    <property type="match status" value="1"/>
</dbReference>
<dbReference type="InterPro" id="IPR009057">
    <property type="entry name" value="Homeodomain-like_sf"/>
</dbReference>
<dbReference type="InterPro" id="IPR001647">
    <property type="entry name" value="HTH_TetR"/>
</dbReference>
<dbReference type="EMBL" id="CP120988">
    <property type="protein sequence ID" value="WLQ55774.1"/>
    <property type="molecule type" value="Genomic_DNA"/>
</dbReference>
<sequence>MTAHTSPASAARPGRRPGTSTTRRAILTAARARFAADGFTGTTIRRVAGDAGVDASLVMQFFRSKNELFAAVMAVPADALTHFSDAFEGTDDGLGERVVRAFLDVWEGDARTSEPLMAMLRGAIVNEQANEQLREFIQERFFAAAVSSRNADADEGADADADAVDGDAMLRAGIVSSMLVGLVVGRGVVGVPTLAEAEREKLIMLVGPAVQSVLVPTP</sequence>
<dbReference type="InterPro" id="IPR036271">
    <property type="entry name" value="Tet_transcr_reg_TetR-rel_C_sf"/>
</dbReference>
<name>A0ABY9ILQ2_9ACTN</name>
<dbReference type="InterPro" id="IPR041678">
    <property type="entry name" value="TetR_C_16"/>
</dbReference>
<keyword evidence="1 2" id="KW-0238">DNA-binding</keyword>
<dbReference type="Gene3D" id="1.10.357.10">
    <property type="entry name" value="Tetracycline Repressor, domain 2"/>
    <property type="match status" value="1"/>
</dbReference>
<dbReference type="SUPFAM" id="SSF46689">
    <property type="entry name" value="Homeodomain-like"/>
    <property type="match status" value="1"/>
</dbReference>
<evidence type="ECO:0000313" key="5">
    <source>
        <dbReference type="EMBL" id="WLQ55774.1"/>
    </source>
</evidence>
<accession>A0ABY9ILQ2</accession>
<dbReference type="Proteomes" id="UP001235744">
    <property type="component" value="Chromosome"/>
</dbReference>
<feature type="domain" description="HTH tetR-type" evidence="4">
    <location>
        <begin position="20"/>
        <end position="80"/>
    </location>
</feature>
<dbReference type="InterPro" id="IPR050109">
    <property type="entry name" value="HTH-type_TetR-like_transc_reg"/>
</dbReference>
<dbReference type="RefSeq" id="WP_306072000.1">
    <property type="nucleotide sequence ID" value="NZ_CP120988.1"/>
</dbReference>
<evidence type="ECO:0000313" key="6">
    <source>
        <dbReference type="Proteomes" id="UP001235744"/>
    </source>
</evidence>
<organism evidence="5 6">
    <name type="scientific">Streptomyces poriferorum</name>
    <dbReference type="NCBI Taxonomy" id="2798799"/>
    <lineage>
        <taxon>Bacteria</taxon>
        <taxon>Bacillati</taxon>
        <taxon>Actinomycetota</taxon>
        <taxon>Actinomycetes</taxon>
        <taxon>Kitasatosporales</taxon>
        <taxon>Streptomycetaceae</taxon>
        <taxon>Streptomyces</taxon>
    </lineage>
</organism>
<feature type="DNA-binding region" description="H-T-H motif" evidence="2">
    <location>
        <begin position="43"/>
        <end position="62"/>
    </location>
</feature>
<protein>
    <submittedName>
        <fullName evidence="5">TetR family transcriptional regulator</fullName>
    </submittedName>
</protein>
<dbReference type="PROSITE" id="PS50977">
    <property type="entry name" value="HTH_TETR_2"/>
    <property type="match status" value="1"/>
</dbReference>
<dbReference type="Gene3D" id="1.10.10.60">
    <property type="entry name" value="Homeodomain-like"/>
    <property type="match status" value="1"/>
</dbReference>